<comment type="cofactor">
    <cofactor evidence="1">
        <name>a divalent metal cation</name>
        <dbReference type="ChEBI" id="CHEBI:60240"/>
    </cofactor>
</comment>
<evidence type="ECO:0000256" key="2">
    <source>
        <dbReference type="ARBA" id="ARBA00022801"/>
    </source>
</evidence>
<dbReference type="eggNOG" id="COG0424">
    <property type="taxonomic scope" value="Bacteria"/>
</dbReference>
<dbReference type="EMBL" id="BX571657">
    <property type="protein sequence ID" value="CAE09475.1"/>
    <property type="molecule type" value="Genomic_DNA"/>
</dbReference>
<dbReference type="PANTHER" id="PTHR43213:SF5">
    <property type="entry name" value="BIFUNCTIONAL DTTP_UTP PYROPHOSPHATASE_METHYLTRANSFERASE PROTEIN-RELATED"/>
    <property type="match status" value="1"/>
</dbReference>
<organism evidence="5">
    <name type="scientific">Wolinella succinogenes (strain ATCC 29543 / DSM 1740 / CCUG 13145 / JCM 31913 / LMG 7466 / NCTC 11488 / FDC 602W)</name>
    <name type="common">Vibrio succinogenes</name>
    <dbReference type="NCBI Taxonomy" id="273121"/>
    <lineage>
        <taxon>Bacteria</taxon>
        <taxon>Pseudomonadati</taxon>
        <taxon>Campylobacterota</taxon>
        <taxon>Epsilonproteobacteria</taxon>
        <taxon>Campylobacterales</taxon>
        <taxon>Helicobacteraceae</taxon>
        <taxon>Wolinella</taxon>
    </lineage>
</organism>
<sequence>MTSPKEFVYRATMGKYEAARIRYGVETPLLVADTVISCRNQMLRKAKDREEAAAFLALQSGAELSILTCMVFENSSMKLIDLSSTCYKFANFEKNALESYLESNLWVGKAGACMVEGFCKPYILESRGFESTAMGLCVEKLLPFLTPRRRS</sequence>
<evidence type="ECO:0000256" key="1">
    <source>
        <dbReference type="ARBA" id="ARBA00001968"/>
    </source>
</evidence>
<dbReference type="PANTHER" id="PTHR43213">
    <property type="entry name" value="BIFUNCTIONAL DTTP/UTP PYROPHOSPHATASE/METHYLTRANSFERASE PROTEIN-RELATED"/>
    <property type="match status" value="1"/>
</dbReference>
<dbReference type="SUPFAM" id="SSF52972">
    <property type="entry name" value="ITPase-like"/>
    <property type="match status" value="1"/>
</dbReference>
<dbReference type="NCBIfam" id="NF003141">
    <property type="entry name" value="PRK04056.1"/>
    <property type="match status" value="1"/>
</dbReference>
<keyword evidence="5" id="KW-1185">Reference proteome</keyword>
<evidence type="ECO:0000313" key="4">
    <source>
        <dbReference type="EMBL" id="CAE09475.1"/>
    </source>
</evidence>
<name>Q7MSL7_WOLSU</name>
<dbReference type="GO" id="GO:0047429">
    <property type="term" value="F:nucleoside triphosphate diphosphatase activity"/>
    <property type="evidence" value="ECO:0007669"/>
    <property type="project" value="InterPro"/>
</dbReference>
<reference evidence="4 5" key="1">
    <citation type="journal article" date="2003" name="Proc. Natl. Acad. Sci. U.S.A.">
        <title>Complete genome sequence and analysis of Wolinella succinogenes.</title>
        <authorList>
            <person name="Baar C."/>
            <person name="Eppinger M."/>
            <person name="Raddatz G."/>
            <person name="Simon JM."/>
            <person name="Lanz C."/>
            <person name="Klimmek O."/>
            <person name="Nandakumar R."/>
            <person name="Gross R."/>
            <person name="Rosinus A."/>
            <person name="Keller H."/>
            <person name="Jagtap P."/>
            <person name="Linke B."/>
            <person name="Meyer F."/>
            <person name="Lederer H."/>
            <person name="Schuster S.C."/>
        </authorList>
    </citation>
    <scope>NUCLEOTIDE SEQUENCE [LARGE SCALE GENOMIC DNA]</scope>
    <source>
        <strain evidence="5">ATCC 29543 / DSM 1740 / CCUG 13145 / JCM 31913 / LMG 7466 / NCTC 11488 / FDC 602W</strain>
    </source>
</reference>
<dbReference type="InterPro" id="IPR029001">
    <property type="entry name" value="ITPase-like_fam"/>
</dbReference>
<evidence type="ECO:0008006" key="6">
    <source>
        <dbReference type="Google" id="ProtNLM"/>
    </source>
</evidence>
<dbReference type="Gene3D" id="3.90.950.10">
    <property type="match status" value="1"/>
</dbReference>
<dbReference type="KEGG" id="wsu:WS0325"/>
<dbReference type="HOGENOM" id="CLU_040416_2_2_7"/>
<dbReference type="PIRSF" id="PIRSF006305">
    <property type="entry name" value="Maf"/>
    <property type="match status" value="1"/>
</dbReference>
<gene>
    <name evidence="4" type="ordered locus">WS0325</name>
</gene>
<dbReference type="STRING" id="273121.WS0325"/>
<dbReference type="Proteomes" id="UP000000422">
    <property type="component" value="Chromosome"/>
</dbReference>
<keyword evidence="2" id="KW-0378">Hydrolase</keyword>
<accession>Q7MSL7</accession>
<protein>
    <recommendedName>
        <fullName evidence="6">Septum formation inhibitor Maf</fullName>
    </recommendedName>
</protein>
<dbReference type="AlphaFoldDB" id="Q7MSL7"/>
<dbReference type="Pfam" id="PF02545">
    <property type="entry name" value="Maf"/>
    <property type="match status" value="1"/>
</dbReference>
<proteinExistence type="predicted"/>
<dbReference type="GO" id="GO:0009117">
    <property type="term" value="P:nucleotide metabolic process"/>
    <property type="evidence" value="ECO:0007669"/>
    <property type="project" value="UniProtKB-KW"/>
</dbReference>
<evidence type="ECO:0000313" key="5">
    <source>
        <dbReference type="Proteomes" id="UP000000422"/>
    </source>
</evidence>
<dbReference type="InterPro" id="IPR003697">
    <property type="entry name" value="Maf-like"/>
</dbReference>
<evidence type="ECO:0000256" key="3">
    <source>
        <dbReference type="ARBA" id="ARBA00023080"/>
    </source>
</evidence>
<keyword evidence="3" id="KW-0546">Nucleotide metabolism</keyword>